<dbReference type="InterPro" id="IPR004556">
    <property type="entry name" value="HemK-like"/>
</dbReference>
<dbReference type="InterPro" id="IPR050320">
    <property type="entry name" value="N5-glutamine_MTase"/>
</dbReference>
<evidence type="ECO:0000256" key="1">
    <source>
        <dbReference type="ARBA" id="ARBA00012771"/>
    </source>
</evidence>
<dbReference type="InterPro" id="IPR029063">
    <property type="entry name" value="SAM-dependent_MTases_sf"/>
</dbReference>
<dbReference type="AlphaFoldDB" id="A0A9E2BHQ6"/>
<sequence length="294" mass="33010">MKSTELLYRGGEKLKNGGIVSPICESGLILSHLLGKADDNLLINPIEVNTAEVSSFDKLINLRLNKQPLAYLIGYQYFYGRKFFVTEGVFIPRYDSEILVLAVLNYLRSDKVYNINTRYNALDWGIGTGVLMITLILECPQMKFVGVDINHQACQVAEINVKHHGLVNTTPIYQVDGFTYSKLVKSGSIDILISNPPYIKSSLLEELSPEVQKEPISALLGGKQGIEVSLKILESYYDKIAVNGRVFLETDNAKLLIKEAIRYGYQPENTYPDLSGQERVVVFKKRRVVDGKNI</sequence>
<dbReference type="PROSITE" id="PS00092">
    <property type="entry name" value="N6_MTASE"/>
    <property type="match status" value="1"/>
</dbReference>
<dbReference type="EC" id="2.1.1.297" evidence="1"/>
<dbReference type="PANTHER" id="PTHR18895">
    <property type="entry name" value="HEMK METHYLTRANSFERASE"/>
    <property type="match status" value="1"/>
</dbReference>
<proteinExistence type="predicted"/>
<comment type="caution">
    <text evidence="8">The sequence shown here is derived from an EMBL/GenBank/DDBJ whole genome shotgun (WGS) entry which is preliminary data.</text>
</comment>
<name>A0A9E2BHQ6_PSYF1</name>
<comment type="catalytic activity">
    <reaction evidence="5">
        <text>L-glutaminyl-[peptide chain release factor] + S-adenosyl-L-methionine = N(5)-methyl-L-glutaminyl-[peptide chain release factor] + S-adenosyl-L-homocysteine + H(+)</text>
        <dbReference type="Rhea" id="RHEA:42896"/>
        <dbReference type="Rhea" id="RHEA-COMP:10271"/>
        <dbReference type="Rhea" id="RHEA-COMP:10272"/>
        <dbReference type="ChEBI" id="CHEBI:15378"/>
        <dbReference type="ChEBI" id="CHEBI:30011"/>
        <dbReference type="ChEBI" id="CHEBI:57856"/>
        <dbReference type="ChEBI" id="CHEBI:59789"/>
        <dbReference type="ChEBI" id="CHEBI:61891"/>
        <dbReference type="EC" id="2.1.1.297"/>
    </reaction>
</comment>
<dbReference type="InterPro" id="IPR007848">
    <property type="entry name" value="Small_mtfrase_dom"/>
</dbReference>
<dbReference type="GO" id="GO:0003676">
    <property type="term" value="F:nucleic acid binding"/>
    <property type="evidence" value="ECO:0007669"/>
    <property type="project" value="InterPro"/>
</dbReference>
<evidence type="ECO:0000259" key="7">
    <source>
        <dbReference type="Pfam" id="PF17827"/>
    </source>
</evidence>
<dbReference type="Pfam" id="PF17827">
    <property type="entry name" value="PrmC_N"/>
    <property type="match status" value="1"/>
</dbReference>
<dbReference type="Proteomes" id="UP000811545">
    <property type="component" value="Unassembled WGS sequence"/>
</dbReference>
<dbReference type="NCBIfam" id="TIGR00536">
    <property type="entry name" value="hemK_fam"/>
    <property type="match status" value="1"/>
</dbReference>
<accession>A0A9E2BHQ6</accession>
<evidence type="ECO:0000313" key="9">
    <source>
        <dbReference type="Proteomes" id="UP000811545"/>
    </source>
</evidence>
<dbReference type="Pfam" id="PF05175">
    <property type="entry name" value="MTS"/>
    <property type="match status" value="1"/>
</dbReference>
<evidence type="ECO:0000256" key="2">
    <source>
        <dbReference type="ARBA" id="ARBA00022603"/>
    </source>
</evidence>
<dbReference type="Gene3D" id="3.40.50.150">
    <property type="entry name" value="Vaccinia Virus protein VP39"/>
    <property type="match status" value="1"/>
</dbReference>
<dbReference type="PANTHER" id="PTHR18895:SF74">
    <property type="entry name" value="MTRF1L RELEASE FACTOR GLUTAMINE METHYLTRANSFERASE"/>
    <property type="match status" value="1"/>
</dbReference>
<dbReference type="CDD" id="cd02440">
    <property type="entry name" value="AdoMet_MTases"/>
    <property type="match status" value="1"/>
</dbReference>
<keyword evidence="4" id="KW-0949">S-adenosyl-L-methionine</keyword>
<evidence type="ECO:0000259" key="6">
    <source>
        <dbReference type="Pfam" id="PF05175"/>
    </source>
</evidence>
<evidence type="ECO:0000256" key="5">
    <source>
        <dbReference type="ARBA" id="ARBA00048391"/>
    </source>
</evidence>
<dbReference type="EMBL" id="QLTW01000023">
    <property type="protein sequence ID" value="MBT9144801.1"/>
    <property type="molecule type" value="Genomic_DNA"/>
</dbReference>
<keyword evidence="2 8" id="KW-0489">Methyltransferase</keyword>
<organism evidence="8 9">
    <name type="scientific">Psychracetigena formicireducens</name>
    <dbReference type="NCBI Taxonomy" id="2986056"/>
    <lineage>
        <taxon>Bacteria</taxon>
        <taxon>Bacillati</taxon>
        <taxon>Candidatus Lithacetigenota</taxon>
        <taxon>Candidatus Psychracetigena</taxon>
    </lineage>
</organism>
<dbReference type="SUPFAM" id="SSF53335">
    <property type="entry name" value="S-adenosyl-L-methionine-dependent methyltransferases"/>
    <property type="match status" value="1"/>
</dbReference>
<feature type="domain" description="Methyltransferase small" evidence="6">
    <location>
        <begin position="117"/>
        <end position="200"/>
    </location>
</feature>
<evidence type="ECO:0000313" key="8">
    <source>
        <dbReference type="EMBL" id="MBT9144801.1"/>
    </source>
</evidence>
<dbReference type="Gene3D" id="1.10.8.10">
    <property type="entry name" value="DNA helicase RuvA subunit, C-terminal domain"/>
    <property type="match status" value="1"/>
</dbReference>
<keyword evidence="3 8" id="KW-0808">Transferase</keyword>
<feature type="domain" description="Release factor glutamine methyltransferase N-terminal" evidence="7">
    <location>
        <begin position="5"/>
        <end position="74"/>
    </location>
</feature>
<evidence type="ECO:0000256" key="4">
    <source>
        <dbReference type="ARBA" id="ARBA00022691"/>
    </source>
</evidence>
<gene>
    <name evidence="8" type="primary">prmC</name>
    <name evidence="8" type="ORF">DDT42_00652</name>
</gene>
<dbReference type="InterPro" id="IPR040758">
    <property type="entry name" value="PrmC_N"/>
</dbReference>
<evidence type="ECO:0000256" key="3">
    <source>
        <dbReference type="ARBA" id="ARBA00022679"/>
    </source>
</evidence>
<reference evidence="8 9" key="1">
    <citation type="journal article" date="2021" name="bioRxiv">
        <title>Unique metabolic strategies in Hadean analogues reveal hints for primordial physiology.</title>
        <authorList>
            <person name="Nobu M.K."/>
            <person name="Nakai R."/>
            <person name="Tamazawa S."/>
            <person name="Mori H."/>
            <person name="Toyoda A."/>
            <person name="Ijiri A."/>
            <person name="Suzuki S."/>
            <person name="Kurokawa K."/>
            <person name="Kamagata Y."/>
            <person name="Tamaki H."/>
        </authorList>
    </citation>
    <scope>NUCLEOTIDE SEQUENCE [LARGE SCALE GENOMIC DNA]</scope>
    <source>
        <strain evidence="8">BS525</strain>
    </source>
</reference>
<dbReference type="GO" id="GO:0032259">
    <property type="term" value="P:methylation"/>
    <property type="evidence" value="ECO:0007669"/>
    <property type="project" value="UniProtKB-KW"/>
</dbReference>
<protein>
    <recommendedName>
        <fullName evidence="1">peptide chain release factor N(5)-glutamine methyltransferase</fullName>
        <ecNumber evidence="1">2.1.1.297</ecNumber>
    </recommendedName>
</protein>
<dbReference type="GO" id="GO:0102559">
    <property type="term" value="F:peptide chain release factor N(5)-glutamine methyltransferase activity"/>
    <property type="evidence" value="ECO:0007669"/>
    <property type="project" value="UniProtKB-EC"/>
</dbReference>
<dbReference type="InterPro" id="IPR002052">
    <property type="entry name" value="DNA_methylase_N6_adenine_CS"/>
</dbReference>